<dbReference type="Gene3D" id="2.170.270.10">
    <property type="entry name" value="SET domain"/>
    <property type="match status" value="1"/>
</dbReference>
<accession>A0A8K0UGI3</accession>
<evidence type="ECO:0000256" key="1">
    <source>
        <dbReference type="ARBA" id="ARBA00023015"/>
    </source>
</evidence>
<evidence type="ECO:0000313" key="5">
    <source>
        <dbReference type="EMBL" id="KAH8089915.1"/>
    </source>
</evidence>
<feature type="compositionally biased region" description="Acidic residues" evidence="3">
    <location>
        <begin position="685"/>
        <end position="705"/>
    </location>
</feature>
<dbReference type="GO" id="GO:0031507">
    <property type="term" value="P:heterochromatin formation"/>
    <property type="evidence" value="ECO:0007669"/>
    <property type="project" value="TreeGrafter"/>
</dbReference>
<dbReference type="GO" id="GO:0035098">
    <property type="term" value="C:ESC/E(Z) complex"/>
    <property type="evidence" value="ECO:0007669"/>
    <property type="project" value="TreeGrafter"/>
</dbReference>
<sequence>MTIDGWRSRTWVAAVTSSESGFLLCGMDGPTGEPSRQRSPRSVTLDDTEYELQLLSENSSRNKAVCERIVNAYRQCWDNFYSWEKAYCTEAISSLAAVDPQYLETLPNVETAALSEERTSDSDSECEWDDDSVTQYTIWDLDEDEDYPEPRKTIVFCSDTIELPYFPSHPKYESCTPTNCIISAPAITDINPEYNKYSPHITRFIKYAGEPGFKSVEYVSQFQTLEWQDQWTDPDTVVILASTIAQLLRLYEDVYEDDKPHVQVSQVDQVLLTPDMIDEQDVLPTSVADVVFKMSQRDPIYLITPDIIWKLGHLFQPSKRLRTQINHLGSVFCRYQSCLTPFCFSHITRFEPWPRPVPSLKNTKLRTKVREPCGPKCFILTPEEQGDKPNIDDIPDIPPIREILRLSPNSVPCDLSPIVRRSCDEIFRVRTFLYPDHKIHSQKKEKAKPIPETFFSRREFFSSHELITHPTFRFQETEEQVLSILHSTTLVSTTARAVQNPAVYATRRNFIVNQAVTAVTHKHEKGMRTRCVPRQSEKIILLGGVDQYCGNMAIQRGDGQSQNLEVKTGSFGLGVFALTDIPKNAYIGEYVAEEFMRRDTTREMLNQFMKLNYRFDHSRAYTLDAIFTGNMMRYINDGNKNNNVAADTYIVNGEQRIGFWAMKKILKGQELTFDYGRQYWGQGGQEEESSQSEEEDELQDEIYSE</sequence>
<proteinExistence type="predicted"/>
<dbReference type="PANTHER" id="PTHR45747">
    <property type="entry name" value="HISTONE-LYSINE N-METHYLTRANSFERASE E(Z)"/>
    <property type="match status" value="1"/>
</dbReference>
<dbReference type="PROSITE" id="PS50280">
    <property type="entry name" value="SET"/>
    <property type="match status" value="1"/>
</dbReference>
<dbReference type="GO" id="GO:0046976">
    <property type="term" value="F:histone H3K27 methyltransferase activity"/>
    <property type="evidence" value="ECO:0007669"/>
    <property type="project" value="TreeGrafter"/>
</dbReference>
<comment type="caution">
    <text evidence="5">The sequence shown here is derived from an EMBL/GenBank/DDBJ whole genome shotgun (WGS) entry which is preliminary data.</text>
</comment>
<dbReference type="InterPro" id="IPR046341">
    <property type="entry name" value="SET_dom_sf"/>
</dbReference>
<evidence type="ECO:0000313" key="6">
    <source>
        <dbReference type="Proteomes" id="UP000813824"/>
    </source>
</evidence>
<dbReference type="InterPro" id="IPR001214">
    <property type="entry name" value="SET_dom"/>
</dbReference>
<dbReference type="Proteomes" id="UP000813824">
    <property type="component" value="Unassembled WGS sequence"/>
</dbReference>
<dbReference type="InterPro" id="IPR045318">
    <property type="entry name" value="EZH1/2-like"/>
</dbReference>
<reference evidence="5" key="1">
    <citation type="journal article" date="2021" name="New Phytol.">
        <title>Evolutionary innovations through gain and loss of genes in the ectomycorrhizal Boletales.</title>
        <authorList>
            <person name="Wu G."/>
            <person name="Miyauchi S."/>
            <person name="Morin E."/>
            <person name="Kuo A."/>
            <person name="Drula E."/>
            <person name="Varga T."/>
            <person name="Kohler A."/>
            <person name="Feng B."/>
            <person name="Cao Y."/>
            <person name="Lipzen A."/>
            <person name="Daum C."/>
            <person name="Hundley H."/>
            <person name="Pangilinan J."/>
            <person name="Johnson J."/>
            <person name="Barry K."/>
            <person name="LaButti K."/>
            <person name="Ng V."/>
            <person name="Ahrendt S."/>
            <person name="Min B."/>
            <person name="Choi I.G."/>
            <person name="Park H."/>
            <person name="Plett J.M."/>
            <person name="Magnuson J."/>
            <person name="Spatafora J.W."/>
            <person name="Nagy L.G."/>
            <person name="Henrissat B."/>
            <person name="Grigoriev I.V."/>
            <person name="Yang Z.L."/>
            <person name="Xu J."/>
            <person name="Martin F.M."/>
        </authorList>
    </citation>
    <scope>NUCLEOTIDE SEQUENCE</scope>
    <source>
        <strain evidence="5">KKN 215</strain>
    </source>
</reference>
<dbReference type="GO" id="GO:0003682">
    <property type="term" value="F:chromatin binding"/>
    <property type="evidence" value="ECO:0007669"/>
    <property type="project" value="TreeGrafter"/>
</dbReference>
<dbReference type="AlphaFoldDB" id="A0A8K0UGI3"/>
<protein>
    <recommendedName>
        <fullName evidence="4">SET domain-containing protein</fullName>
    </recommendedName>
</protein>
<keyword evidence="6" id="KW-1185">Reference proteome</keyword>
<evidence type="ECO:0000256" key="2">
    <source>
        <dbReference type="ARBA" id="ARBA00023163"/>
    </source>
</evidence>
<dbReference type="SMART" id="SM00317">
    <property type="entry name" value="SET"/>
    <property type="match status" value="1"/>
</dbReference>
<dbReference type="Pfam" id="PF00856">
    <property type="entry name" value="SET"/>
    <property type="match status" value="1"/>
</dbReference>
<keyword evidence="2" id="KW-0804">Transcription</keyword>
<keyword evidence="1" id="KW-0805">Transcription regulation</keyword>
<dbReference type="SUPFAM" id="SSF82199">
    <property type="entry name" value="SET domain"/>
    <property type="match status" value="1"/>
</dbReference>
<feature type="domain" description="SET" evidence="4">
    <location>
        <begin position="562"/>
        <end position="676"/>
    </location>
</feature>
<feature type="region of interest" description="Disordered" evidence="3">
    <location>
        <begin position="682"/>
        <end position="705"/>
    </location>
</feature>
<organism evidence="5 6">
    <name type="scientific">Cristinia sonorae</name>
    <dbReference type="NCBI Taxonomy" id="1940300"/>
    <lineage>
        <taxon>Eukaryota</taxon>
        <taxon>Fungi</taxon>
        <taxon>Dikarya</taxon>
        <taxon>Basidiomycota</taxon>
        <taxon>Agaricomycotina</taxon>
        <taxon>Agaricomycetes</taxon>
        <taxon>Agaricomycetidae</taxon>
        <taxon>Agaricales</taxon>
        <taxon>Pleurotineae</taxon>
        <taxon>Stephanosporaceae</taxon>
        <taxon>Cristinia</taxon>
    </lineage>
</organism>
<dbReference type="EMBL" id="JAEVFJ010000038">
    <property type="protein sequence ID" value="KAH8089915.1"/>
    <property type="molecule type" value="Genomic_DNA"/>
</dbReference>
<name>A0A8K0UGI3_9AGAR</name>
<dbReference type="OrthoDB" id="6141102at2759"/>
<gene>
    <name evidence="5" type="ORF">BXZ70DRAFT_909995</name>
</gene>
<evidence type="ECO:0000256" key="3">
    <source>
        <dbReference type="SAM" id="MobiDB-lite"/>
    </source>
</evidence>
<dbReference type="PANTHER" id="PTHR45747:SF4">
    <property type="entry name" value="HISTONE-LYSINE N-METHYLTRANSFERASE E(Z)"/>
    <property type="match status" value="1"/>
</dbReference>
<evidence type="ECO:0000259" key="4">
    <source>
        <dbReference type="PROSITE" id="PS50280"/>
    </source>
</evidence>